<dbReference type="SUPFAM" id="SSF103481">
    <property type="entry name" value="Multidrug resistance efflux transporter EmrE"/>
    <property type="match status" value="2"/>
</dbReference>
<dbReference type="OrthoDB" id="9784288at2"/>
<protein>
    <submittedName>
        <fullName evidence="8">DMT family transporter</fullName>
    </submittedName>
</protein>
<dbReference type="Pfam" id="PF00892">
    <property type="entry name" value="EamA"/>
    <property type="match status" value="2"/>
</dbReference>
<evidence type="ECO:0000313" key="9">
    <source>
        <dbReference type="Proteomes" id="UP000298588"/>
    </source>
</evidence>
<dbReference type="InterPro" id="IPR000620">
    <property type="entry name" value="EamA_dom"/>
</dbReference>
<dbReference type="PANTHER" id="PTHR32322:SF2">
    <property type="entry name" value="EAMA DOMAIN-CONTAINING PROTEIN"/>
    <property type="match status" value="1"/>
</dbReference>
<evidence type="ECO:0000256" key="3">
    <source>
        <dbReference type="ARBA" id="ARBA00022692"/>
    </source>
</evidence>
<organism evidence="8 9">
    <name type="scientific">Phreatobacter aquaticus</name>
    <dbReference type="NCBI Taxonomy" id="2570229"/>
    <lineage>
        <taxon>Bacteria</taxon>
        <taxon>Pseudomonadati</taxon>
        <taxon>Pseudomonadota</taxon>
        <taxon>Alphaproteobacteria</taxon>
        <taxon>Hyphomicrobiales</taxon>
        <taxon>Phreatobacteraceae</taxon>
        <taxon>Phreatobacter</taxon>
    </lineage>
</organism>
<evidence type="ECO:0000256" key="6">
    <source>
        <dbReference type="SAM" id="Phobius"/>
    </source>
</evidence>
<keyword evidence="3 6" id="KW-0812">Transmembrane</keyword>
<dbReference type="AlphaFoldDB" id="A0A4D7QL83"/>
<dbReference type="InterPro" id="IPR050638">
    <property type="entry name" value="AA-Vitamin_Transporters"/>
</dbReference>
<feature type="transmembrane region" description="Helical" evidence="6">
    <location>
        <begin position="181"/>
        <end position="200"/>
    </location>
</feature>
<feature type="domain" description="EamA" evidence="7">
    <location>
        <begin position="7"/>
        <end position="136"/>
    </location>
</feature>
<evidence type="ECO:0000259" key="7">
    <source>
        <dbReference type="Pfam" id="PF00892"/>
    </source>
</evidence>
<keyword evidence="5 6" id="KW-0472">Membrane</keyword>
<sequence length="290" mass="29985">MPHRPVLGLALGFVGVVLFGATLPMTRLAVASLDPWFVTFGRASAAGLVSVVVLLALGCKPPPRVEWGRYGIVALCLITGFPGFMALAMVTTEASHGAIVMGILPLATAAASALVTGERPSPAFWLMGLIGAAIVVAFTLRQSGGLSLSIGDLFLLAAVAAAGLGYTLSAVLTGTRPGWEVVSWMLVMALPATLPLTYLTGPASYGAVPMTAWLAFAYLALVSQYIGFFFWNAGLALGGIARVSQVQLLQTFVTLAIAAWLLGEPIGAETLAFAGVVALVVLVGTRIRSR</sequence>
<evidence type="ECO:0000256" key="5">
    <source>
        <dbReference type="ARBA" id="ARBA00023136"/>
    </source>
</evidence>
<dbReference type="KEGG" id="paqt:E8L99_13850"/>
<feature type="transmembrane region" description="Helical" evidence="6">
    <location>
        <begin position="70"/>
        <end position="90"/>
    </location>
</feature>
<feature type="transmembrane region" description="Helical" evidence="6">
    <location>
        <begin position="36"/>
        <end position="58"/>
    </location>
</feature>
<reference evidence="8 9" key="1">
    <citation type="submission" date="2019-04" db="EMBL/GenBank/DDBJ databases">
        <title>Phreatobacter aquaticus sp. nov.</title>
        <authorList>
            <person name="Choi A."/>
            <person name="Baek K."/>
        </authorList>
    </citation>
    <scope>NUCLEOTIDE SEQUENCE [LARGE SCALE GENOMIC DNA]</scope>
    <source>
        <strain evidence="8 9">NMCR1094</strain>
    </source>
</reference>
<comment type="similarity">
    <text evidence="2">Belongs to the EamA transporter family.</text>
</comment>
<dbReference type="GO" id="GO:0016020">
    <property type="term" value="C:membrane"/>
    <property type="evidence" value="ECO:0007669"/>
    <property type="project" value="UniProtKB-SubCell"/>
</dbReference>
<proteinExistence type="inferred from homology"/>
<evidence type="ECO:0000256" key="1">
    <source>
        <dbReference type="ARBA" id="ARBA00004141"/>
    </source>
</evidence>
<evidence type="ECO:0000256" key="2">
    <source>
        <dbReference type="ARBA" id="ARBA00007362"/>
    </source>
</evidence>
<comment type="subcellular location">
    <subcellularLocation>
        <location evidence="1">Membrane</location>
        <topology evidence="1">Multi-pass membrane protein</topology>
    </subcellularLocation>
</comment>
<dbReference type="EMBL" id="CP039865">
    <property type="protein sequence ID" value="QCK86763.1"/>
    <property type="molecule type" value="Genomic_DNA"/>
</dbReference>
<gene>
    <name evidence="8" type="ORF">E8L99_13850</name>
</gene>
<keyword evidence="9" id="KW-1185">Reference proteome</keyword>
<keyword evidence="4 6" id="KW-1133">Transmembrane helix</keyword>
<dbReference type="InterPro" id="IPR037185">
    <property type="entry name" value="EmrE-like"/>
</dbReference>
<feature type="transmembrane region" description="Helical" evidence="6">
    <location>
        <begin position="123"/>
        <end position="141"/>
    </location>
</feature>
<feature type="transmembrane region" description="Helical" evidence="6">
    <location>
        <begin position="243"/>
        <end position="262"/>
    </location>
</feature>
<evidence type="ECO:0000313" key="8">
    <source>
        <dbReference type="EMBL" id="QCK86763.1"/>
    </source>
</evidence>
<name>A0A4D7QL83_9HYPH</name>
<dbReference type="Proteomes" id="UP000298588">
    <property type="component" value="Chromosome"/>
</dbReference>
<feature type="domain" description="EamA" evidence="7">
    <location>
        <begin position="150"/>
        <end position="282"/>
    </location>
</feature>
<dbReference type="RefSeq" id="WP_137100094.1">
    <property type="nucleotide sequence ID" value="NZ_CP039865.1"/>
</dbReference>
<feature type="transmembrane region" description="Helical" evidence="6">
    <location>
        <begin position="268"/>
        <end position="287"/>
    </location>
</feature>
<accession>A0A4D7QL83</accession>
<feature type="transmembrane region" description="Helical" evidence="6">
    <location>
        <begin position="212"/>
        <end position="231"/>
    </location>
</feature>
<dbReference type="PANTHER" id="PTHR32322">
    <property type="entry name" value="INNER MEMBRANE TRANSPORTER"/>
    <property type="match status" value="1"/>
</dbReference>
<feature type="transmembrane region" description="Helical" evidence="6">
    <location>
        <begin position="153"/>
        <end position="174"/>
    </location>
</feature>
<evidence type="ECO:0000256" key="4">
    <source>
        <dbReference type="ARBA" id="ARBA00022989"/>
    </source>
</evidence>
<feature type="transmembrane region" description="Helical" evidence="6">
    <location>
        <begin position="96"/>
        <end position="116"/>
    </location>
</feature>